<keyword evidence="8" id="KW-1185">Reference proteome</keyword>
<dbReference type="InterPro" id="IPR033452">
    <property type="entry name" value="GH30_C"/>
</dbReference>
<dbReference type="Gene3D" id="3.20.20.80">
    <property type="entry name" value="Glycosidases"/>
    <property type="match status" value="1"/>
</dbReference>
<dbReference type="Pfam" id="PF14587">
    <property type="entry name" value="Glyco_hydr_30_2"/>
    <property type="match status" value="1"/>
</dbReference>
<name>A0ABW3M2M1_9PSEU</name>
<keyword evidence="2 4" id="KW-0732">Signal</keyword>
<dbReference type="PANTHER" id="PTHR11069">
    <property type="entry name" value="GLUCOSYLCERAMIDASE"/>
    <property type="match status" value="1"/>
</dbReference>
<feature type="chain" id="PRO_5046675748" evidence="4">
    <location>
        <begin position="25"/>
        <end position="457"/>
    </location>
</feature>
<dbReference type="GO" id="GO:0016787">
    <property type="term" value="F:hydrolase activity"/>
    <property type="evidence" value="ECO:0007669"/>
    <property type="project" value="UniProtKB-KW"/>
</dbReference>
<reference evidence="8" key="1">
    <citation type="journal article" date="2019" name="Int. J. Syst. Evol. Microbiol.">
        <title>The Global Catalogue of Microorganisms (GCM) 10K type strain sequencing project: providing services to taxonomists for standard genome sequencing and annotation.</title>
        <authorList>
            <consortium name="The Broad Institute Genomics Platform"/>
            <consortium name="The Broad Institute Genome Sequencing Center for Infectious Disease"/>
            <person name="Wu L."/>
            <person name="Ma J."/>
        </authorList>
    </citation>
    <scope>NUCLEOTIDE SEQUENCE [LARGE SCALE GENOMIC DNA]</scope>
    <source>
        <strain evidence="8">JCM 31486</strain>
    </source>
</reference>
<sequence>MRRKLLTTATFALVAIGGPVPAYAASTVTVNGGTTFQRIDGFGVSEAFGQANAIRTANSTTRQRALDMLFSPTTGAGFSILRSIIPSGSDSIEPRSPGSPTATPTYVWDANNDTTDQGQVWLAKQARGYGVTTFYNDAWSAPGFMKTNNSDTNGGSLCGTPGASCASGDWRRAYANYLVQHAKFWSSAGLTPTAVGFVNEPSLTTSYASMLANPTQASSFLSVFDPAMKASGLPTKVACCDTLGFNLLPNYVTGNAELFTSHGYSNAPTSPVNTGGRPVWESEWGVNGSTWNVSWDDGSEGSGLTWAQRVQTGMTKANLNAFLYWWGVSSTSHDSSLVGLSNGTLTPSKRYYALAGFSRFVRPGATRIAATTGDGNLTVSAYKNPDGSVIVVVLNTGTSNASATYSVTNTGLSTGTVTPYLTNASNSIAVQSAITLNAGAFTANVPGRSLVTYRIAG</sequence>
<dbReference type="Pfam" id="PF17189">
    <property type="entry name" value="Glyco_hydro_30C"/>
    <property type="match status" value="1"/>
</dbReference>
<evidence type="ECO:0000259" key="6">
    <source>
        <dbReference type="Pfam" id="PF17189"/>
    </source>
</evidence>
<dbReference type="InterPro" id="IPR039514">
    <property type="entry name" value="6GAL-like"/>
</dbReference>
<evidence type="ECO:0000256" key="1">
    <source>
        <dbReference type="ARBA" id="ARBA00005382"/>
    </source>
</evidence>
<dbReference type="Proteomes" id="UP001597045">
    <property type="component" value="Unassembled WGS sequence"/>
</dbReference>
<accession>A0ABW3M2M1</accession>
<feature type="domain" description="Glycosyl hydrolase family 30 beta sandwich" evidence="6">
    <location>
        <begin position="364"/>
        <end position="453"/>
    </location>
</feature>
<feature type="domain" description="Endo-beta-1,6-galactanase-like" evidence="5">
    <location>
        <begin position="27"/>
        <end position="248"/>
    </location>
</feature>
<proteinExistence type="inferred from homology"/>
<dbReference type="SUPFAM" id="SSF51011">
    <property type="entry name" value="Glycosyl hydrolase domain"/>
    <property type="match status" value="1"/>
</dbReference>
<dbReference type="EMBL" id="JBHTIS010000162">
    <property type="protein sequence ID" value="MFD1044926.1"/>
    <property type="molecule type" value="Genomic_DNA"/>
</dbReference>
<dbReference type="Gene3D" id="2.60.40.1180">
    <property type="entry name" value="Golgi alpha-mannosidase II"/>
    <property type="match status" value="1"/>
</dbReference>
<evidence type="ECO:0000313" key="7">
    <source>
        <dbReference type="EMBL" id="MFD1044926.1"/>
    </source>
</evidence>
<keyword evidence="3 7" id="KW-0378">Hydrolase</keyword>
<evidence type="ECO:0000313" key="8">
    <source>
        <dbReference type="Proteomes" id="UP001597045"/>
    </source>
</evidence>
<protein>
    <submittedName>
        <fullName evidence="7">Glycoside hydrolase family 30 beta sandwich domain-containing protein</fullName>
    </submittedName>
</protein>
<dbReference type="SUPFAM" id="SSF51445">
    <property type="entry name" value="(Trans)glycosidases"/>
    <property type="match status" value="1"/>
</dbReference>
<dbReference type="InterPro" id="IPR001139">
    <property type="entry name" value="Glyco_hydro_30"/>
</dbReference>
<comment type="similarity">
    <text evidence="1">Belongs to the glycosyl hydrolase 30 family.</text>
</comment>
<comment type="caution">
    <text evidence="7">The sequence shown here is derived from an EMBL/GenBank/DDBJ whole genome shotgun (WGS) entry which is preliminary data.</text>
</comment>
<evidence type="ECO:0000259" key="5">
    <source>
        <dbReference type="Pfam" id="PF14587"/>
    </source>
</evidence>
<evidence type="ECO:0000256" key="4">
    <source>
        <dbReference type="SAM" id="SignalP"/>
    </source>
</evidence>
<dbReference type="InterPro" id="IPR017853">
    <property type="entry name" value="GH"/>
</dbReference>
<organism evidence="7 8">
    <name type="scientific">Kibdelosporangium lantanae</name>
    <dbReference type="NCBI Taxonomy" id="1497396"/>
    <lineage>
        <taxon>Bacteria</taxon>
        <taxon>Bacillati</taxon>
        <taxon>Actinomycetota</taxon>
        <taxon>Actinomycetes</taxon>
        <taxon>Pseudonocardiales</taxon>
        <taxon>Pseudonocardiaceae</taxon>
        <taxon>Kibdelosporangium</taxon>
    </lineage>
</organism>
<evidence type="ECO:0000256" key="2">
    <source>
        <dbReference type="ARBA" id="ARBA00022729"/>
    </source>
</evidence>
<evidence type="ECO:0000256" key="3">
    <source>
        <dbReference type="ARBA" id="ARBA00022801"/>
    </source>
</evidence>
<dbReference type="InterPro" id="IPR013780">
    <property type="entry name" value="Glyco_hydro_b"/>
</dbReference>
<gene>
    <name evidence="7" type="ORF">ACFQ1S_04610</name>
</gene>
<dbReference type="PANTHER" id="PTHR11069:SF23">
    <property type="entry name" value="LYSOSOMAL ACID GLUCOSYLCERAMIDASE"/>
    <property type="match status" value="1"/>
</dbReference>
<feature type="signal peptide" evidence="4">
    <location>
        <begin position="1"/>
        <end position="24"/>
    </location>
</feature>